<keyword evidence="7" id="KW-0378">Hydrolase</keyword>
<dbReference type="InterPro" id="IPR050747">
    <property type="entry name" value="Mitochondrial_chaperone_BCS1"/>
</dbReference>
<dbReference type="PROSITE" id="PS00674">
    <property type="entry name" value="AAA"/>
    <property type="match status" value="1"/>
</dbReference>
<evidence type="ECO:0000256" key="3">
    <source>
        <dbReference type="ARBA" id="ARBA00016942"/>
    </source>
</evidence>
<evidence type="ECO:0000259" key="16">
    <source>
        <dbReference type="SMART" id="SM01024"/>
    </source>
</evidence>
<dbReference type="Proteomes" id="UP001201812">
    <property type="component" value="Unassembled WGS sequence"/>
</dbReference>
<evidence type="ECO:0000256" key="14">
    <source>
        <dbReference type="RuleBase" id="RU003651"/>
    </source>
</evidence>
<proteinExistence type="inferred from homology"/>
<dbReference type="GO" id="GO:0005524">
    <property type="term" value="F:ATP binding"/>
    <property type="evidence" value="ECO:0007669"/>
    <property type="project" value="UniProtKB-KW"/>
</dbReference>
<dbReference type="GO" id="GO:0005743">
    <property type="term" value="C:mitochondrial inner membrane"/>
    <property type="evidence" value="ECO:0007669"/>
    <property type="project" value="UniProtKB-SubCell"/>
</dbReference>
<dbReference type="InterPro" id="IPR027417">
    <property type="entry name" value="P-loop_NTPase"/>
</dbReference>
<evidence type="ECO:0000256" key="2">
    <source>
        <dbReference type="ARBA" id="ARBA00007448"/>
    </source>
</evidence>
<protein>
    <recommendedName>
        <fullName evidence="3">Mitochondrial chaperone BCS1</fullName>
    </recommendedName>
    <alternativeName>
        <fullName evidence="12">BCS1-like protein</fullName>
    </alternativeName>
</protein>
<comment type="similarity">
    <text evidence="2">Belongs to the AAA ATPase family. BCS1 subfamily.</text>
</comment>
<accession>A0AAD4RDC1</accession>
<evidence type="ECO:0000256" key="10">
    <source>
        <dbReference type="ARBA" id="ARBA00023128"/>
    </source>
</evidence>
<keyword evidence="10" id="KW-0496">Mitochondrion</keyword>
<keyword evidence="9" id="KW-1133">Transmembrane helix</keyword>
<comment type="caution">
    <text evidence="17">The sequence shown here is derived from an EMBL/GenBank/DDBJ whole genome shotgun (WGS) entry which is preliminary data.</text>
</comment>
<dbReference type="Pfam" id="PF00004">
    <property type="entry name" value="AAA"/>
    <property type="match status" value="1"/>
</dbReference>
<dbReference type="Pfam" id="PF25426">
    <property type="entry name" value="AAA_lid_BCS1"/>
    <property type="match status" value="1"/>
</dbReference>
<dbReference type="GO" id="GO:0016887">
    <property type="term" value="F:ATP hydrolysis activity"/>
    <property type="evidence" value="ECO:0007669"/>
    <property type="project" value="InterPro"/>
</dbReference>
<evidence type="ECO:0000256" key="1">
    <source>
        <dbReference type="ARBA" id="ARBA00004434"/>
    </source>
</evidence>
<evidence type="ECO:0000256" key="13">
    <source>
        <dbReference type="ARBA" id="ARBA00048778"/>
    </source>
</evidence>
<dbReference type="SMART" id="SM00382">
    <property type="entry name" value="AAA"/>
    <property type="match status" value="1"/>
</dbReference>
<evidence type="ECO:0000256" key="6">
    <source>
        <dbReference type="ARBA" id="ARBA00022792"/>
    </source>
</evidence>
<evidence type="ECO:0000256" key="8">
    <source>
        <dbReference type="ARBA" id="ARBA00022840"/>
    </source>
</evidence>
<dbReference type="EMBL" id="JAKKPZ010000001">
    <property type="protein sequence ID" value="KAI1728421.1"/>
    <property type="molecule type" value="Genomic_DNA"/>
</dbReference>
<dbReference type="Gene3D" id="3.40.50.300">
    <property type="entry name" value="P-loop containing nucleotide triphosphate hydrolases"/>
    <property type="match status" value="1"/>
</dbReference>
<dbReference type="InterPro" id="IPR014851">
    <property type="entry name" value="BCS1_N"/>
</dbReference>
<keyword evidence="5 14" id="KW-0547">Nucleotide-binding</keyword>
<reference evidence="17" key="1">
    <citation type="submission" date="2022-01" db="EMBL/GenBank/DDBJ databases">
        <title>Genome Sequence Resource for Two Populations of Ditylenchus destructor, the Migratory Endoparasitic Phytonematode.</title>
        <authorList>
            <person name="Zhang H."/>
            <person name="Lin R."/>
            <person name="Xie B."/>
        </authorList>
    </citation>
    <scope>NUCLEOTIDE SEQUENCE</scope>
    <source>
        <strain evidence="17">BazhouSP</strain>
    </source>
</reference>
<dbReference type="InterPro" id="IPR057495">
    <property type="entry name" value="AAA_lid_BCS1"/>
</dbReference>
<dbReference type="FunFam" id="3.40.50.300:FF:000768">
    <property type="entry name" value="Probable mitochondrial chaperone bcs1"/>
    <property type="match status" value="1"/>
</dbReference>
<name>A0AAD4RDC1_9BILA</name>
<keyword evidence="8 14" id="KW-0067">ATP-binding</keyword>
<dbReference type="InterPro" id="IPR003960">
    <property type="entry name" value="ATPase_AAA_CS"/>
</dbReference>
<keyword evidence="6" id="KW-0999">Mitochondrion inner membrane</keyword>
<comment type="subcellular location">
    <subcellularLocation>
        <location evidence="1">Mitochondrion inner membrane</location>
        <topology evidence="1">Single-pass membrane protein</topology>
    </subcellularLocation>
</comment>
<evidence type="ECO:0000256" key="11">
    <source>
        <dbReference type="ARBA" id="ARBA00023136"/>
    </source>
</evidence>
<feature type="domain" description="AAA+ ATPase" evidence="15">
    <location>
        <begin position="245"/>
        <end position="395"/>
    </location>
</feature>
<dbReference type="GO" id="GO:0034551">
    <property type="term" value="P:mitochondrial respiratory chain complex III assembly"/>
    <property type="evidence" value="ECO:0007669"/>
    <property type="project" value="UniProtKB-ARBA"/>
</dbReference>
<keyword evidence="11" id="KW-0472">Membrane</keyword>
<evidence type="ECO:0000256" key="12">
    <source>
        <dbReference type="ARBA" id="ARBA00032816"/>
    </source>
</evidence>
<dbReference type="Pfam" id="PF08740">
    <property type="entry name" value="BCS1_N"/>
    <property type="match status" value="1"/>
</dbReference>
<comment type="catalytic activity">
    <reaction evidence="13">
        <text>ATP + H2O = ADP + phosphate + H(+)</text>
        <dbReference type="Rhea" id="RHEA:13065"/>
        <dbReference type="ChEBI" id="CHEBI:15377"/>
        <dbReference type="ChEBI" id="CHEBI:15378"/>
        <dbReference type="ChEBI" id="CHEBI:30616"/>
        <dbReference type="ChEBI" id="CHEBI:43474"/>
        <dbReference type="ChEBI" id="CHEBI:456216"/>
    </reaction>
    <physiologicalReaction direction="left-to-right" evidence="13">
        <dbReference type="Rhea" id="RHEA:13066"/>
    </physiologicalReaction>
</comment>
<dbReference type="SUPFAM" id="SSF52540">
    <property type="entry name" value="P-loop containing nucleoside triphosphate hydrolases"/>
    <property type="match status" value="1"/>
</dbReference>
<gene>
    <name evidence="17" type="ORF">DdX_00600</name>
</gene>
<evidence type="ECO:0000256" key="5">
    <source>
        <dbReference type="ARBA" id="ARBA00022741"/>
    </source>
</evidence>
<evidence type="ECO:0000256" key="7">
    <source>
        <dbReference type="ARBA" id="ARBA00022801"/>
    </source>
</evidence>
<evidence type="ECO:0000256" key="4">
    <source>
        <dbReference type="ARBA" id="ARBA00022692"/>
    </source>
</evidence>
<feature type="domain" description="BCS1 N-terminal" evidence="16">
    <location>
        <begin position="44"/>
        <end position="214"/>
    </location>
</feature>
<keyword evidence="4" id="KW-0812">Transmembrane</keyword>
<keyword evidence="18" id="KW-1185">Reference proteome</keyword>
<evidence type="ECO:0000313" key="17">
    <source>
        <dbReference type="EMBL" id="KAI1728421.1"/>
    </source>
</evidence>
<evidence type="ECO:0000259" key="15">
    <source>
        <dbReference type="SMART" id="SM00382"/>
    </source>
</evidence>
<organism evidence="17 18">
    <name type="scientific">Ditylenchus destructor</name>
    <dbReference type="NCBI Taxonomy" id="166010"/>
    <lineage>
        <taxon>Eukaryota</taxon>
        <taxon>Metazoa</taxon>
        <taxon>Ecdysozoa</taxon>
        <taxon>Nematoda</taxon>
        <taxon>Chromadorea</taxon>
        <taxon>Rhabditida</taxon>
        <taxon>Tylenchina</taxon>
        <taxon>Tylenchomorpha</taxon>
        <taxon>Sphaerularioidea</taxon>
        <taxon>Anguinidae</taxon>
        <taxon>Anguininae</taxon>
        <taxon>Ditylenchus</taxon>
    </lineage>
</organism>
<dbReference type="InterPro" id="IPR003959">
    <property type="entry name" value="ATPase_AAA_core"/>
</dbReference>
<dbReference type="PANTHER" id="PTHR23070">
    <property type="entry name" value="BCS1 AAA-TYPE ATPASE"/>
    <property type="match status" value="1"/>
</dbReference>
<dbReference type="InterPro" id="IPR003593">
    <property type="entry name" value="AAA+_ATPase"/>
</dbReference>
<sequence length="453" mass="51565">MIKPSTSQPISVPEPAETIDSGIIKSLYSSLSSNPYFSAGAGLFGIGAAAAFSRRIFILANTLFRRRFLSSLELDNEDCAYSWVLDYINKQSIQRTNRITVNTWLQQAESGKTTTSFYFLPGRGEHFFWYNKRLVKVERNRERHTIQKLGVRTPLETVTLTTFGGNPTFWKDFLDKAAQDSLSKVETGLVIYNAVGPEWHRFGNPRRKRPISSVVLEDHISERLISDFDEFLNSEKWYVNRGVPYRRGYLLYGPPGTGKSSFISALAGHYGYSICMVSLSERTLDDDRLNHLLNNTPTNSILLLEDVDAAMPSTRSGDENETSARYSKDMYENYQHRAYEGLTRVTMSGLLNAIDGVASSEGRILFMTTNHVERLDQALVRPGRIDVKQYFGYCTPKMARTMFQNFYEDVSKELCDEFEEKAKLFKQMSPAQVQGHFLIHKQDPDKAISALKF</sequence>
<dbReference type="AlphaFoldDB" id="A0AAD4RDC1"/>
<evidence type="ECO:0000313" key="18">
    <source>
        <dbReference type="Proteomes" id="UP001201812"/>
    </source>
</evidence>
<dbReference type="CDD" id="cd19510">
    <property type="entry name" value="RecA-like_BCS1"/>
    <property type="match status" value="1"/>
</dbReference>
<evidence type="ECO:0000256" key="9">
    <source>
        <dbReference type="ARBA" id="ARBA00022989"/>
    </source>
</evidence>
<dbReference type="SMART" id="SM01024">
    <property type="entry name" value="BCS1_N"/>
    <property type="match status" value="1"/>
</dbReference>